<reference evidence="2 3" key="1">
    <citation type="submission" date="2023-10" db="EMBL/GenBank/DDBJ databases">
        <title>Glaciecola aquimarina strain GGW-M5 nov., isolated from a coastal seawater.</title>
        <authorList>
            <person name="Bayburt H."/>
            <person name="Kim J.M."/>
            <person name="Choi B.J."/>
            <person name="Jeon C.O."/>
        </authorList>
    </citation>
    <scope>NUCLEOTIDE SEQUENCE [LARGE SCALE GENOMIC DNA]</scope>
    <source>
        <strain evidence="2 3">KCTC 32108</strain>
    </source>
</reference>
<dbReference type="InterPro" id="IPR050738">
    <property type="entry name" value="Sulfatase"/>
</dbReference>
<dbReference type="InterPro" id="IPR017850">
    <property type="entry name" value="Alkaline_phosphatase_core_sf"/>
</dbReference>
<comment type="similarity">
    <text evidence="1">Belongs to the sulfatase family.</text>
</comment>
<dbReference type="Proteomes" id="UP001247805">
    <property type="component" value="Unassembled WGS sequence"/>
</dbReference>
<dbReference type="RefSeq" id="WP_316024438.1">
    <property type="nucleotide sequence ID" value="NZ_JAWDIO010000002.1"/>
</dbReference>
<dbReference type="Gene3D" id="3.40.720.10">
    <property type="entry name" value="Alkaline Phosphatase, subunit A"/>
    <property type="match status" value="1"/>
</dbReference>
<gene>
    <name evidence="2" type="ORF">RS130_01270</name>
</gene>
<organism evidence="2 3">
    <name type="scientific">Paraglaciecola aquimarina</name>
    <dbReference type="NCBI Taxonomy" id="1235557"/>
    <lineage>
        <taxon>Bacteria</taxon>
        <taxon>Pseudomonadati</taxon>
        <taxon>Pseudomonadota</taxon>
        <taxon>Gammaproteobacteria</taxon>
        <taxon>Alteromonadales</taxon>
        <taxon>Alteromonadaceae</taxon>
        <taxon>Paraglaciecola</taxon>
    </lineage>
</organism>
<dbReference type="SUPFAM" id="SSF53649">
    <property type="entry name" value="Alkaline phosphatase-like"/>
    <property type="match status" value="1"/>
</dbReference>
<proteinExistence type="inferred from homology"/>
<evidence type="ECO:0000313" key="3">
    <source>
        <dbReference type="Proteomes" id="UP001247805"/>
    </source>
</evidence>
<dbReference type="PANTHER" id="PTHR42693">
    <property type="entry name" value="ARYLSULFATASE FAMILY MEMBER"/>
    <property type="match status" value="1"/>
</dbReference>
<evidence type="ECO:0000256" key="1">
    <source>
        <dbReference type="ARBA" id="ARBA00008779"/>
    </source>
</evidence>
<protein>
    <recommendedName>
        <fullName evidence="4">Sulfatase</fullName>
    </recommendedName>
</protein>
<keyword evidence="3" id="KW-1185">Reference proteome</keyword>
<name>A0ABU3SRW8_9ALTE</name>
<sequence length="125" mass="14362">MVNGTDIVATVAAVVDVKLNENQAKDSWNILPTLIGKPYQERKLIMQQAGSQNQLMLREGDWKIIIQSNHKVTKRELVALYNLKDDPSEKTNLINQAKHQDRAQAMYKKYWQIRDSGQRTAPVQM</sequence>
<dbReference type="PANTHER" id="PTHR42693:SF33">
    <property type="entry name" value="ARYLSULFATASE"/>
    <property type="match status" value="1"/>
</dbReference>
<evidence type="ECO:0008006" key="4">
    <source>
        <dbReference type="Google" id="ProtNLM"/>
    </source>
</evidence>
<dbReference type="EMBL" id="JAWDIO010000002">
    <property type="protein sequence ID" value="MDU0352728.1"/>
    <property type="molecule type" value="Genomic_DNA"/>
</dbReference>
<comment type="caution">
    <text evidence="2">The sequence shown here is derived from an EMBL/GenBank/DDBJ whole genome shotgun (WGS) entry which is preliminary data.</text>
</comment>
<evidence type="ECO:0000313" key="2">
    <source>
        <dbReference type="EMBL" id="MDU0352728.1"/>
    </source>
</evidence>
<accession>A0ABU3SRW8</accession>